<gene>
    <name evidence="1" type="primary">SMP3_2</name>
    <name evidence="1" type="ORF">LTR37_008187</name>
</gene>
<dbReference type="Proteomes" id="UP001281147">
    <property type="component" value="Unassembled WGS sequence"/>
</dbReference>
<evidence type="ECO:0000313" key="1">
    <source>
        <dbReference type="EMBL" id="KAK3713937.1"/>
    </source>
</evidence>
<comment type="caution">
    <text evidence="1">The sequence shown here is derived from an EMBL/GenBank/DDBJ whole genome shotgun (WGS) entry which is preliminary data.</text>
</comment>
<evidence type="ECO:0000313" key="2">
    <source>
        <dbReference type="Proteomes" id="UP001281147"/>
    </source>
</evidence>
<protein>
    <submittedName>
        <fullName evidence="1">Alpha 1,2 mannosyltransferase</fullName>
    </submittedName>
</protein>
<proteinExistence type="predicted"/>
<keyword evidence="2" id="KW-1185">Reference proteome</keyword>
<sequence>MWRRLYLSLLAVRLYFAVQPSYIHPDEYFQGPEVIAGEVFGWPATATWEFTAADPIRSFFPLWLAYGFPLTILKWVWEGLGYGEVPQMVAFYTLRSLMFVLSFVLEDWALHELLPGPRERTRAIALVASSYVTWTFQMHTFSNSIETLLVLWCIVLMRRIREHPESTMASACCGLAFMGVLGIFNRITFPAFLVAPAIQLLPHLFTRRLRIPLLLVAGVFTLAVAVTTDTEIYAGVRPELRNLRDTTIFTPLNNLLYNLDSENLAKHGLHPFWQHFAVNELQLLGPAIPLVWFSSRKNVLFWSAIVGIAALSCFPHQEPRFLLPAVPLLLASVKIPTRFTQAWVASWIMFNVILGVLFGSFHQGGVVPAQRWLATQENIGKIYWWKTYSPPLWLDGHVGDGVETKDLMGLPEDRLLSELFNNGNCERDNLPRSLLVAPASATFLDKYIEGPSKKRLIATVRLQELWRYDRHVGLDDLDFAEDGIWPTLRRVLGRRGLVVWQVNKKC</sequence>
<dbReference type="EMBL" id="JAUTXU010000059">
    <property type="protein sequence ID" value="KAK3713937.1"/>
    <property type="molecule type" value="Genomic_DNA"/>
</dbReference>
<reference evidence="1" key="1">
    <citation type="submission" date="2023-07" db="EMBL/GenBank/DDBJ databases">
        <title>Black Yeasts Isolated from many extreme environments.</title>
        <authorList>
            <person name="Coleine C."/>
            <person name="Stajich J.E."/>
            <person name="Selbmann L."/>
        </authorList>
    </citation>
    <scope>NUCLEOTIDE SEQUENCE</scope>
    <source>
        <strain evidence="1">CCFEE 5714</strain>
    </source>
</reference>
<organism evidence="1 2">
    <name type="scientific">Vermiconidia calcicola</name>
    <dbReference type="NCBI Taxonomy" id="1690605"/>
    <lineage>
        <taxon>Eukaryota</taxon>
        <taxon>Fungi</taxon>
        <taxon>Dikarya</taxon>
        <taxon>Ascomycota</taxon>
        <taxon>Pezizomycotina</taxon>
        <taxon>Dothideomycetes</taxon>
        <taxon>Dothideomycetidae</taxon>
        <taxon>Mycosphaerellales</taxon>
        <taxon>Extremaceae</taxon>
        <taxon>Vermiconidia</taxon>
    </lineage>
</organism>
<keyword evidence="1" id="KW-0808">Transferase</keyword>
<accession>A0ACC3NC16</accession>
<name>A0ACC3NC16_9PEZI</name>
<keyword evidence="1" id="KW-0328">Glycosyltransferase</keyword>